<feature type="region of interest" description="Disordered" evidence="2">
    <location>
        <begin position="196"/>
        <end position="320"/>
    </location>
</feature>
<feature type="region of interest" description="Disordered" evidence="2">
    <location>
        <begin position="600"/>
        <end position="632"/>
    </location>
</feature>
<feature type="compositionally biased region" description="Polar residues" evidence="2">
    <location>
        <begin position="289"/>
        <end position="301"/>
    </location>
</feature>
<feature type="region of interest" description="Disordered" evidence="2">
    <location>
        <begin position="644"/>
        <end position="770"/>
    </location>
</feature>
<feature type="region of interest" description="Disordered" evidence="2">
    <location>
        <begin position="81"/>
        <end position="168"/>
    </location>
</feature>
<dbReference type="PANTHER" id="PTHR12353:SF1">
    <property type="entry name" value="DISKS LARGE-ASSOCIATED PROTEIN 5"/>
    <property type="match status" value="1"/>
</dbReference>
<feature type="compositionally biased region" description="Polar residues" evidence="2">
    <location>
        <begin position="666"/>
        <end position="679"/>
    </location>
</feature>
<evidence type="ECO:0000256" key="2">
    <source>
        <dbReference type="SAM" id="MobiDB-lite"/>
    </source>
</evidence>
<comment type="similarity">
    <text evidence="1">Belongs to the SAPAP family.</text>
</comment>
<keyword evidence="3" id="KW-1185">Reference proteome</keyword>
<dbReference type="AlphaFoldDB" id="A0A6J1X0Q4"/>
<evidence type="ECO:0000313" key="3">
    <source>
        <dbReference type="Proteomes" id="UP001652740"/>
    </source>
</evidence>
<feature type="compositionally biased region" description="Low complexity" evidence="2">
    <location>
        <begin position="623"/>
        <end position="632"/>
    </location>
</feature>
<protein>
    <submittedName>
        <fullName evidence="4">Guanylate kinase-associated protein mars isoform X1</fullName>
    </submittedName>
</protein>
<name>A0A6J1X0Q4_GALME</name>
<dbReference type="KEGG" id="gmw:113521283"/>
<feature type="compositionally biased region" description="Basic and acidic residues" evidence="2">
    <location>
        <begin position="682"/>
        <end position="709"/>
    </location>
</feature>
<accession>A0A6J1X0Q4</accession>
<reference evidence="4" key="1">
    <citation type="submission" date="2025-08" db="UniProtKB">
        <authorList>
            <consortium name="RefSeq"/>
        </authorList>
    </citation>
    <scope>IDENTIFICATION</scope>
    <source>
        <tissue evidence="4">Whole larvae</tissue>
    </source>
</reference>
<dbReference type="InParanoid" id="A0A6J1X0Q4"/>
<keyword evidence="4" id="KW-0418">Kinase</keyword>
<sequence>MERSFDLGALLKNHEKKHKAKPAHFMSVASGVKNRLETNLKIRRSSRLTVFDKIRNLPKCESPEPLSEAELKVQRRRQQLEKWKEDKEKRKKELAAQKKKPFVTGIPHAPLKFVPPPPPPKPVLSSGRITAPSTSGRVTRSQSAKNNAAKKDHKVQSFAPKNATFRPPQIKNLTKVPVLAPVTKNKKDIKEYIFKFNSISNNGSKENPPKQTRSKTTNKLPASKVNTHKKEKAAENRTIKSRLTKKVSPKPPKIAEKLLSSSSSSSMGKSSSEESSVGKSRTPRKSIRMDSNNFTPKNNMPKSESSSEEKLRSPKSNDIGMTPEQIIEESKRISPCVTLSRGKDNARKEMKKKMDEGLLDEDTGAIDSVDHFRRQLNSEITRLTEMCDLWEKIREQTPLVDSVQDEVLGAIGQGRLLMSSKLQQFAGLVERCARPEPGAALVTPADLHGFWDMVFMQIENIDMRFKRLEERRMRGWAEEVTEAAAKPRRNAQASKRPVRAPQPAGNSRLRDMIAAARKAKKEQEVQPEVVASPAAGDSKTFEAGFFCVRSPVRTSPVFSTPSKPSLLKTVLSSEAKKSASKNTTSFAMLRASLMSRNLESDGVAPLPQTPLTPVNLQATPGRSILKSTSKTVSKSGKKSIKVVLFDQSDTEQETQSNNEENKQTEVQDNTEVITDSGLSSMDVEKSENKENSKRKSRLTRQDAVQEDRSPVVTRSRRKSLQMSQEEGRSRRSSRRKTLQETDENTPSEVVPTPKRSSRRRKSSTLQSVIA</sequence>
<dbReference type="InterPro" id="IPR005026">
    <property type="entry name" value="SAPAP"/>
</dbReference>
<feature type="compositionally biased region" description="Basic residues" evidence="2">
    <location>
        <begin position="239"/>
        <end position="248"/>
    </location>
</feature>
<dbReference type="GO" id="GO:0023052">
    <property type="term" value="P:signaling"/>
    <property type="evidence" value="ECO:0007669"/>
    <property type="project" value="InterPro"/>
</dbReference>
<dbReference type="Proteomes" id="UP001652740">
    <property type="component" value="Unplaced"/>
</dbReference>
<keyword evidence="4" id="KW-0808">Transferase</keyword>
<feature type="compositionally biased region" description="Pro residues" evidence="2">
    <location>
        <begin position="113"/>
        <end position="122"/>
    </location>
</feature>
<proteinExistence type="inferred from homology"/>
<feature type="compositionally biased region" description="Polar residues" evidence="2">
    <location>
        <begin position="127"/>
        <end position="146"/>
    </location>
</feature>
<evidence type="ECO:0000256" key="1">
    <source>
        <dbReference type="ARBA" id="ARBA00008839"/>
    </source>
</evidence>
<feature type="compositionally biased region" description="Basic and acidic residues" evidence="2">
    <location>
        <begin position="81"/>
        <end position="96"/>
    </location>
</feature>
<feature type="compositionally biased region" description="Low complexity" evidence="2">
    <location>
        <begin position="260"/>
        <end position="280"/>
    </location>
</feature>
<dbReference type="RefSeq" id="XP_026762575.2">
    <property type="nucleotide sequence ID" value="XM_026906774.3"/>
</dbReference>
<dbReference type="Pfam" id="PF03359">
    <property type="entry name" value="GKAP"/>
    <property type="match status" value="1"/>
</dbReference>
<feature type="region of interest" description="Disordered" evidence="2">
    <location>
        <begin position="483"/>
        <end position="506"/>
    </location>
</feature>
<dbReference type="PANTHER" id="PTHR12353">
    <property type="entry name" value="DISKS LARGE-ASSOCIATED PROTEIN DAP SAP90/PSD-95-ASSOCIATED PROTEIN"/>
    <property type="match status" value="1"/>
</dbReference>
<organism evidence="3 4">
    <name type="scientific">Galleria mellonella</name>
    <name type="common">Greater wax moth</name>
    <dbReference type="NCBI Taxonomy" id="7137"/>
    <lineage>
        <taxon>Eukaryota</taxon>
        <taxon>Metazoa</taxon>
        <taxon>Ecdysozoa</taxon>
        <taxon>Arthropoda</taxon>
        <taxon>Hexapoda</taxon>
        <taxon>Insecta</taxon>
        <taxon>Pterygota</taxon>
        <taxon>Neoptera</taxon>
        <taxon>Endopterygota</taxon>
        <taxon>Lepidoptera</taxon>
        <taxon>Glossata</taxon>
        <taxon>Ditrysia</taxon>
        <taxon>Pyraloidea</taxon>
        <taxon>Pyralidae</taxon>
        <taxon>Galleriinae</taxon>
        <taxon>Galleria</taxon>
    </lineage>
</organism>
<feature type="compositionally biased region" description="Polar residues" evidence="2">
    <location>
        <begin position="197"/>
        <end position="220"/>
    </location>
</feature>
<feature type="compositionally biased region" description="Polar residues" evidence="2">
    <location>
        <begin position="609"/>
        <end position="620"/>
    </location>
</feature>
<dbReference type="GO" id="GO:0016301">
    <property type="term" value="F:kinase activity"/>
    <property type="evidence" value="ECO:0007669"/>
    <property type="project" value="UniProtKB-KW"/>
</dbReference>
<gene>
    <name evidence="4" type="primary">LOC113521283</name>
</gene>
<dbReference type="GeneID" id="113521283"/>
<evidence type="ECO:0000313" key="4">
    <source>
        <dbReference type="RefSeq" id="XP_026762575.2"/>
    </source>
</evidence>